<name>A0A4R4W0L7_9PSEU</name>
<dbReference type="SUPFAM" id="SSF102215">
    <property type="entry name" value="Creatininase"/>
    <property type="match status" value="1"/>
</dbReference>
<comment type="similarity">
    <text evidence="5">Belongs to the creatininase superfamily.</text>
</comment>
<keyword evidence="3" id="KW-0378">Hydrolase</keyword>
<dbReference type="EMBL" id="SMKS01000005">
    <property type="protein sequence ID" value="TDD08874.1"/>
    <property type="molecule type" value="Genomic_DNA"/>
</dbReference>
<keyword evidence="4" id="KW-0862">Zinc</keyword>
<organism evidence="6 7">
    <name type="scientific">Saccharopolyspora terrae</name>
    <dbReference type="NCBI Taxonomy" id="2530384"/>
    <lineage>
        <taxon>Bacteria</taxon>
        <taxon>Bacillati</taxon>
        <taxon>Actinomycetota</taxon>
        <taxon>Actinomycetes</taxon>
        <taxon>Pseudonocardiales</taxon>
        <taxon>Pseudonocardiaceae</taxon>
        <taxon>Saccharopolyspora</taxon>
    </lineage>
</organism>
<evidence type="ECO:0000256" key="1">
    <source>
        <dbReference type="ARBA" id="ARBA00001947"/>
    </source>
</evidence>
<evidence type="ECO:0000256" key="3">
    <source>
        <dbReference type="ARBA" id="ARBA00022801"/>
    </source>
</evidence>
<dbReference type="InterPro" id="IPR003785">
    <property type="entry name" value="Creatininase/forma_Hydrolase"/>
</dbReference>
<evidence type="ECO:0000313" key="7">
    <source>
        <dbReference type="Proteomes" id="UP000295674"/>
    </source>
</evidence>
<sequence>MLVRDTTDDVRDRRTDVAVLPIGSLEQHGSHLPLVTDTVIACTIAREVAAARPVQLLPPVTISCSQEHAAWPGTVSISARTLHLVVTDVFESLRRSGVPKLVLVNGHGGNYVLSNVVQEAGGDMALFPAARDWDEAREAAGVETPARSDMHAGEVETSILLHAHPDLVRPGYETGDHLADDRRHLLTTGLPRYAESGVIGRPSLASARKGRDLLAGLVAAFGGHLAALG</sequence>
<evidence type="ECO:0000256" key="5">
    <source>
        <dbReference type="ARBA" id="ARBA00024029"/>
    </source>
</evidence>
<keyword evidence="7" id="KW-1185">Reference proteome</keyword>
<evidence type="ECO:0000313" key="6">
    <source>
        <dbReference type="EMBL" id="TDD08874.1"/>
    </source>
</evidence>
<evidence type="ECO:0000256" key="2">
    <source>
        <dbReference type="ARBA" id="ARBA00022723"/>
    </source>
</evidence>
<dbReference type="PANTHER" id="PTHR35005">
    <property type="entry name" value="3-DEHYDRO-SCYLLO-INOSOSE HYDROLASE"/>
    <property type="match status" value="1"/>
</dbReference>
<dbReference type="AlphaFoldDB" id="A0A4R4W0L7"/>
<reference evidence="6 7" key="1">
    <citation type="submission" date="2019-03" db="EMBL/GenBank/DDBJ databases">
        <title>Draft genome sequences of novel Actinobacteria.</title>
        <authorList>
            <person name="Sahin N."/>
            <person name="Ay H."/>
            <person name="Saygin H."/>
        </authorList>
    </citation>
    <scope>NUCLEOTIDE SEQUENCE [LARGE SCALE GENOMIC DNA]</scope>
    <source>
        <strain evidence="6 7">16K309</strain>
    </source>
</reference>
<dbReference type="GO" id="GO:0009231">
    <property type="term" value="P:riboflavin biosynthetic process"/>
    <property type="evidence" value="ECO:0007669"/>
    <property type="project" value="TreeGrafter"/>
</dbReference>
<proteinExistence type="inferred from homology"/>
<dbReference type="GO" id="GO:0016811">
    <property type="term" value="F:hydrolase activity, acting on carbon-nitrogen (but not peptide) bonds, in linear amides"/>
    <property type="evidence" value="ECO:0007669"/>
    <property type="project" value="TreeGrafter"/>
</dbReference>
<accession>A0A4R4W0L7</accession>
<dbReference type="Proteomes" id="UP000295674">
    <property type="component" value="Unassembled WGS sequence"/>
</dbReference>
<dbReference type="Gene3D" id="3.40.50.10310">
    <property type="entry name" value="Creatininase"/>
    <property type="match status" value="1"/>
</dbReference>
<protein>
    <submittedName>
        <fullName evidence="6">Creatininase family protein</fullName>
    </submittedName>
</protein>
<gene>
    <name evidence="6" type="ORF">E1181_05175</name>
</gene>
<comment type="caution">
    <text evidence="6">The sequence shown here is derived from an EMBL/GenBank/DDBJ whole genome shotgun (WGS) entry which is preliminary data.</text>
</comment>
<comment type="cofactor">
    <cofactor evidence="1">
        <name>Zn(2+)</name>
        <dbReference type="ChEBI" id="CHEBI:29105"/>
    </cofactor>
</comment>
<dbReference type="InterPro" id="IPR024087">
    <property type="entry name" value="Creatininase-like_sf"/>
</dbReference>
<keyword evidence="2" id="KW-0479">Metal-binding</keyword>
<evidence type="ECO:0000256" key="4">
    <source>
        <dbReference type="ARBA" id="ARBA00022833"/>
    </source>
</evidence>
<dbReference type="GO" id="GO:0046872">
    <property type="term" value="F:metal ion binding"/>
    <property type="evidence" value="ECO:0007669"/>
    <property type="project" value="UniProtKB-KW"/>
</dbReference>
<dbReference type="RefSeq" id="WP_132672745.1">
    <property type="nucleotide sequence ID" value="NZ_SMKS01000005.1"/>
</dbReference>
<dbReference type="Pfam" id="PF02633">
    <property type="entry name" value="Creatininase"/>
    <property type="match status" value="1"/>
</dbReference>
<dbReference type="OrthoDB" id="9801445at2"/>
<dbReference type="PANTHER" id="PTHR35005:SF1">
    <property type="entry name" value="2-AMINO-5-FORMYLAMINO-6-RIBOSYLAMINOPYRIMIDIN-4(3H)-ONE 5'-MONOPHOSPHATE DEFORMYLASE"/>
    <property type="match status" value="1"/>
</dbReference>